<dbReference type="PANTHER" id="PTHR12436">
    <property type="entry name" value="80 KDA MCM3-ASSOCIATED PROTEIN"/>
    <property type="match status" value="1"/>
</dbReference>
<dbReference type="GO" id="GO:0005813">
    <property type="term" value="C:centrosome"/>
    <property type="evidence" value="ECO:0007669"/>
    <property type="project" value="TreeGrafter"/>
</dbReference>
<protein>
    <submittedName>
        <fullName evidence="3">SAC3 domain-containing protein 1</fullName>
    </submittedName>
</protein>
<dbReference type="InterPro" id="IPR005062">
    <property type="entry name" value="SAC3/GANP/THP3_conserved"/>
</dbReference>
<dbReference type="PANTHER" id="PTHR12436:SF38">
    <property type="entry name" value="SAC3 DOMAIN-CONTAINING PROTEIN 1"/>
    <property type="match status" value="1"/>
</dbReference>
<feature type="region of interest" description="Disordered" evidence="1">
    <location>
        <begin position="1"/>
        <end position="58"/>
    </location>
</feature>
<gene>
    <name evidence="3" type="primary">SAC3D1</name>
    <name evidence="3" type="ORF">EYF80_046287</name>
</gene>
<dbReference type="Pfam" id="PF03399">
    <property type="entry name" value="SAC3_GANP"/>
    <property type="match status" value="1"/>
</dbReference>
<evidence type="ECO:0000256" key="1">
    <source>
        <dbReference type="SAM" id="MobiDB-lite"/>
    </source>
</evidence>
<dbReference type="EMBL" id="SRLO01000960">
    <property type="protein sequence ID" value="TNN43533.1"/>
    <property type="molecule type" value="Genomic_DNA"/>
</dbReference>
<feature type="domain" description="SAC3/GANP/THP3 conserved" evidence="2">
    <location>
        <begin position="61"/>
        <end position="329"/>
    </location>
</feature>
<name>A0A4Z2FRZ6_9TELE</name>
<dbReference type="InterPro" id="IPR045107">
    <property type="entry name" value="SAC3/GANP/THP3"/>
</dbReference>
<sequence>MNLRKANRRVSEKRDAAGRGEQRRRTDEQWRGRAQVGDEERDEKHQQHGKDTAPRGTCQTMCPARELRDRQLQNLLHHFEVLAGTERVRKPKGDPLRAVKEYSRPAAGKDSTNPSDLRPPAVLLRTVYSFVFDRLRSVKQDMIIQRVSGLNCVAILERSVRFLTYASYRLCGEPLRLYDPRINDTHLQENLSWLLDCYATGAGPHPNQEEMQALGLLYNLGSARAAQHIMELPERLRSSPAVSLALSINRAFLERNPVRVLRLARRLNFIQSCALHRHLATCARDLLLIYSHGHSSRNCRFPLDRLARLLSLDAAPAARLCQAYGVAVHQDDQLVFTKAAFTEPEPGKLPCKLYHSVVAEKQRDFSVGNIIHDGA</sequence>
<comment type="caution">
    <text evidence="3">The sequence shown here is derived from an EMBL/GenBank/DDBJ whole genome shotgun (WGS) entry which is preliminary data.</text>
</comment>
<keyword evidence="4" id="KW-1185">Reference proteome</keyword>
<dbReference type="GO" id="GO:0051298">
    <property type="term" value="P:centrosome duplication"/>
    <property type="evidence" value="ECO:0007669"/>
    <property type="project" value="TreeGrafter"/>
</dbReference>
<dbReference type="GO" id="GO:0005634">
    <property type="term" value="C:nucleus"/>
    <property type="evidence" value="ECO:0007669"/>
    <property type="project" value="TreeGrafter"/>
</dbReference>
<evidence type="ECO:0000259" key="2">
    <source>
        <dbReference type="Pfam" id="PF03399"/>
    </source>
</evidence>
<proteinExistence type="predicted"/>
<evidence type="ECO:0000313" key="3">
    <source>
        <dbReference type="EMBL" id="TNN43533.1"/>
    </source>
</evidence>
<dbReference type="FunFam" id="1.25.40.990:FF:000016">
    <property type="entry name" value="Si:zfos-452g4.1"/>
    <property type="match status" value="1"/>
</dbReference>
<accession>A0A4Z2FRZ6</accession>
<evidence type="ECO:0000313" key="4">
    <source>
        <dbReference type="Proteomes" id="UP000314294"/>
    </source>
</evidence>
<feature type="compositionally biased region" description="Basic and acidic residues" evidence="1">
    <location>
        <begin position="9"/>
        <end position="53"/>
    </location>
</feature>
<reference evidence="3 4" key="1">
    <citation type="submission" date="2019-03" db="EMBL/GenBank/DDBJ databases">
        <title>First draft genome of Liparis tanakae, snailfish: a comprehensive survey of snailfish specific genes.</title>
        <authorList>
            <person name="Kim W."/>
            <person name="Song I."/>
            <person name="Jeong J.-H."/>
            <person name="Kim D."/>
            <person name="Kim S."/>
            <person name="Ryu S."/>
            <person name="Song J.Y."/>
            <person name="Lee S.K."/>
        </authorList>
    </citation>
    <scope>NUCLEOTIDE SEQUENCE [LARGE SCALE GENOMIC DNA]</scope>
    <source>
        <tissue evidence="3">Muscle</tissue>
    </source>
</reference>
<dbReference type="AlphaFoldDB" id="A0A4Z2FRZ6"/>
<dbReference type="GO" id="GO:0005819">
    <property type="term" value="C:spindle"/>
    <property type="evidence" value="ECO:0007669"/>
    <property type="project" value="TreeGrafter"/>
</dbReference>
<organism evidence="3 4">
    <name type="scientific">Liparis tanakae</name>
    <name type="common">Tanaka's snailfish</name>
    <dbReference type="NCBI Taxonomy" id="230148"/>
    <lineage>
        <taxon>Eukaryota</taxon>
        <taxon>Metazoa</taxon>
        <taxon>Chordata</taxon>
        <taxon>Craniata</taxon>
        <taxon>Vertebrata</taxon>
        <taxon>Euteleostomi</taxon>
        <taxon>Actinopterygii</taxon>
        <taxon>Neopterygii</taxon>
        <taxon>Teleostei</taxon>
        <taxon>Neoteleostei</taxon>
        <taxon>Acanthomorphata</taxon>
        <taxon>Eupercaria</taxon>
        <taxon>Perciformes</taxon>
        <taxon>Cottioidei</taxon>
        <taxon>Cottales</taxon>
        <taxon>Liparidae</taxon>
        <taxon>Liparis</taxon>
    </lineage>
</organism>
<feature type="compositionally biased region" description="Basic and acidic residues" evidence="1">
    <location>
        <begin position="92"/>
        <end position="103"/>
    </location>
</feature>
<feature type="region of interest" description="Disordered" evidence="1">
    <location>
        <begin position="92"/>
        <end position="115"/>
    </location>
</feature>
<dbReference type="GO" id="GO:0051225">
    <property type="term" value="P:spindle assembly"/>
    <property type="evidence" value="ECO:0007669"/>
    <property type="project" value="TreeGrafter"/>
</dbReference>
<dbReference type="Proteomes" id="UP000314294">
    <property type="component" value="Unassembled WGS sequence"/>
</dbReference>
<dbReference type="OrthoDB" id="264795at2759"/>
<dbReference type="Gene3D" id="1.25.40.990">
    <property type="match status" value="1"/>
</dbReference>